<protein>
    <submittedName>
        <fullName evidence="2">Uncharacterized protein</fullName>
    </submittedName>
</protein>
<geneLocation type="plasmid" evidence="3">
    <name>pmc64a</name>
</geneLocation>
<keyword evidence="2" id="KW-0614">Plasmid</keyword>
<accession>A0AAE6SNC1</accession>
<evidence type="ECO:0000256" key="1">
    <source>
        <dbReference type="SAM" id="MobiDB-lite"/>
    </source>
</evidence>
<name>A0AAE6SNC1_AERME</name>
<dbReference type="RefSeq" id="WP_161507960.1">
    <property type="nucleotide sequence ID" value="NZ_CAWPID010000002.1"/>
</dbReference>
<feature type="region of interest" description="Disordered" evidence="1">
    <location>
        <begin position="1"/>
        <end position="47"/>
    </location>
</feature>
<evidence type="ECO:0000313" key="3">
    <source>
        <dbReference type="Proteomes" id="UP000463871"/>
    </source>
</evidence>
<sequence length="47" mass="5006">MSSLGSASAKDRQGVKPAEEMSADTPAPGWPPAEQRPAINRREKNGK</sequence>
<reference evidence="2 3" key="1">
    <citation type="submission" date="2020-01" db="EMBL/GenBank/DDBJ databases">
        <title>Complete genome of Aeromonas media MC64.</title>
        <authorList>
            <person name="Cao G."/>
            <person name="Fu J."/>
            <person name="Zhong C."/>
        </authorList>
    </citation>
    <scope>NUCLEOTIDE SEQUENCE [LARGE SCALE GENOMIC DNA]</scope>
    <source>
        <strain evidence="2 3">MC64</strain>
        <plasmid evidence="3">pmc64a</plasmid>
    </source>
</reference>
<dbReference type="AlphaFoldDB" id="A0AAE6SNC1"/>
<organism evidence="2 3">
    <name type="scientific">Aeromonas media</name>
    <dbReference type="NCBI Taxonomy" id="651"/>
    <lineage>
        <taxon>Bacteria</taxon>
        <taxon>Pseudomonadati</taxon>
        <taxon>Pseudomonadota</taxon>
        <taxon>Gammaproteobacteria</taxon>
        <taxon>Aeromonadales</taxon>
        <taxon>Aeromonadaceae</taxon>
        <taxon>Aeromonas</taxon>
    </lineage>
</organism>
<evidence type="ECO:0000313" key="2">
    <source>
        <dbReference type="EMBL" id="QHQ53637.1"/>
    </source>
</evidence>
<gene>
    <name evidence="2" type="ORF">GWI30_22615</name>
</gene>
<proteinExistence type="predicted"/>
<dbReference type="EMBL" id="CP047963">
    <property type="protein sequence ID" value="QHQ53637.1"/>
    <property type="molecule type" value="Genomic_DNA"/>
</dbReference>
<dbReference type="Proteomes" id="UP000463871">
    <property type="component" value="Plasmid pMC64A"/>
</dbReference>
<feature type="compositionally biased region" description="Basic and acidic residues" evidence="1">
    <location>
        <begin position="9"/>
        <end position="19"/>
    </location>
</feature>